<keyword evidence="2" id="KW-1185">Reference proteome</keyword>
<sequence>MEEHKMWYLKAFIGRTKESMGFYVELVEKKEARLRRCYSEKIQCSSDKFIKIILVDAAFIIELLLRFYFKELNDENDCISNRPWMRRDIWRDMILLENQLPFFILEDLYNASKKLFQSFQNEEKPSILKLSHFFFKNVLRSLKGTEEHKLEDVDLLVKYGIMEKRSDINEGANHIQNFSRGAVFSSGNFHFVSLCEDLNTYCRASWHEWIKTKLLQHAMGHHFFYCSCCSPSPHSNTDGEFCDFHKLGQSNSKM</sequence>
<dbReference type="PANTHER" id="PTHR31170:SF25">
    <property type="entry name" value="BNAA09G04570D PROTEIN"/>
    <property type="match status" value="1"/>
</dbReference>
<dbReference type="InterPro" id="IPR004158">
    <property type="entry name" value="DUF247_pln"/>
</dbReference>
<name>A0A6A1VHA8_9ROSI</name>
<dbReference type="EMBL" id="RXIC02000023">
    <property type="protein sequence ID" value="KAB1212252.1"/>
    <property type="molecule type" value="Genomic_DNA"/>
</dbReference>
<organism evidence="1 2">
    <name type="scientific">Morella rubra</name>
    <name type="common">Chinese bayberry</name>
    <dbReference type="NCBI Taxonomy" id="262757"/>
    <lineage>
        <taxon>Eukaryota</taxon>
        <taxon>Viridiplantae</taxon>
        <taxon>Streptophyta</taxon>
        <taxon>Embryophyta</taxon>
        <taxon>Tracheophyta</taxon>
        <taxon>Spermatophyta</taxon>
        <taxon>Magnoliopsida</taxon>
        <taxon>eudicotyledons</taxon>
        <taxon>Gunneridae</taxon>
        <taxon>Pentapetalae</taxon>
        <taxon>rosids</taxon>
        <taxon>fabids</taxon>
        <taxon>Fagales</taxon>
        <taxon>Myricaceae</taxon>
        <taxon>Morella</taxon>
    </lineage>
</organism>
<evidence type="ECO:0000313" key="2">
    <source>
        <dbReference type="Proteomes" id="UP000516437"/>
    </source>
</evidence>
<dbReference type="Proteomes" id="UP000516437">
    <property type="component" value="Chromosome 5"/>
</dbReference>
<proteinExistence type="predicted"/>
<reference evidence="1 2" key="1">
    <citation type="journal article" date="2019" name="Plant Biotechnol. J.">
        <title>The red bayberry genome and genetic basis of sex determination.</title>
        <authorList>
            <person name="Jia H.M."/>
            <person name="Jia H.J."/>
            <person name="Cai Q.L."/>
            <person name="Wang Y."/>
            <person name="Zhao H.B."/>
            <person name="Yang W.F."/>
            <person name="Wang G.Y."/>
            <person name="Li Y.H."/>
            <person name="Zhan D.L."/>
            <person name="Shen Y.T."/>
            <person name="Niu Q.F."/>
            <person name="Chang L."/>
            <person name="Qiu J."/>
            <person name="Zhao L."/>
            <person name="Xie H.B."/>
            <person name="Fu W.Y."/>
            <person name="Jin J."/>
            <person name="Li X.W."/>
            <person name="Jiao Y."/>
            <person name="Zhou C.C."/>
            <person name="Tu T."/>
            <person name="Chai C.Y."/>
            <person name="Gao J.L."/>
            <person name="Fan L.J."/>
            <person name="van de Weg E."/>
            <person name="Wang J.Y."/>
            <person name="Gao Z.S."/>
        </authorList>
    </citation>
    <scope>NUCLEOTIDE SEQUENCE [LARGE SCALE GENOMIC DNA]</scope>
    <source>
        <tissue evidence="1">Leaves</tissue>
    </source>
</reference>
<protein>
    <submittedName>
        <fullName evidence="1">Uncharacterized protein</fullName>
    </submittedName>
</protein>
<dbReference type="OrthoDB" id="672127at2759"/>
<dbReference type="AlphaFoldDB" id="A0A6A1VHA8"/>
<dbReference type="PANTHER" id="PTHR31170">
    <property type="entry name" value="BNAC04G53230D PROTEIN"/>
    <property type="match status" value="1"/>
</dbReference>
<comment type="caution">
    <text evidence="1">The sequence shown here is derived from an EMBL/GenBank/DDBJ whole genome shotgun (WGS) entry which is preliminary data.</text>
</comment>
<gene>
    <name evidence="1" type="ORF">CJ030_MR5G025020</name>
</gene>
<accession>A0A6A1VHA8</accession>
<dbReference type="Pfam" id="PF03140">
    <property type="entry name" value="DUF247"/>
    <property type="match status" value="2"/>
</dbReference>
<evidence type="ECO:0000313" key="1">
    <source>
        <dbReference type="EMBL" id="KAB1212252.1"/>
    </source>
</evidence>